<evidence type="ECO:0000256" key="8">
    <source>
        <dbReference type="SAM" id="MobiDB-lite"/>
    </source>
</evidence>
<evidence type="ECO:0000256" key="3">
    <source>
        <dbReference type="ARBA" id="ARBA00022622"/>
    </source>
</evidence>
<dbReference type="InterPro" id="IPR043325">
    <property type="entry name" value="LTSS"/>
</dbReference>
<dbReference type="PRINTS" id="PR00382">
    <property type="entry name" value="LIPIDTRNSFER"/>
</dbReference>
<organism evidence="10">
    <name type="scientific">Anthurium amnicola</name>
    <dbReference type="NCBI Taxonomy" id="1678845"/>
    <lineage>
        <taxon>Eukaryota</taxon>
        <taxon>Viridiplantae</taxon>
        <taxon>Streptophyta</taxon>
        <taxon>Embryophyta</taxon>
        <taxon>Tracheophyta</taxon>
        <taxon>Spermatophyta</taxon>
        <taxon>Magnoliopsida</taxon>
        <taxon>Liliopsida</taxon>
        <taxon>Araceae</taxon>
        <taxon>Pothoideae</taxon>
        <taxon>Potheae</taxon>
        <taxon>Anthurium</taxon>
    </lineage>
</organism>
<dbReference type="GO" id="GO:0098552">
    <property type="term" value="C:side of membrane"/>
    <property type="evidence" value="ECO:0007669"/>
    <property type="project" value="UniProtKB-KW"/>
</dbReference>
<keyword evidence="3" id="KW-0336">GPI-anchor</keyword>
<reference evidence="10" key="1">
    <citation type="submission" date="2015-07" db="EMBL/GenBank/DDBJ databases">
        <title>Transcriptome Assembly of Anthurium amnicola.</title>
        <authorList>
            <person name="Suzuki J."/>
        </authorList>
    </citation>
    <scope>NUCLEOTIDE SEQUENCE</scope>
</reference>
<dbReference type="CDD" id="cd00010">
    <property type="entry name" value="AAI_LTSS"/>
    <property type="match status" value="1"/>
</dbReference>
<comment type="similarity">
    <text evidence="2">Belongs to the plant LTP family.</text>
</comment>
<evidence type="ECO:0000313" key="10">
    <source>
        <dbReference type="EMBL" id="JAT43612.1"/>
    </source>
</evidence>
<comment type="subcellular location">
    <subcellularLocation>
        <location evidence="1">Cell membrane</location>
        <topology evidence="1">Lipid-anchor</topology>
        <topology evidence="1">GPI-anchor</topology>
    </subcellularLocation>
</comment>
<dbReference type="InterPro" id="IPR000528">
    <property type="entry name" value="Plant_nsLTP"/>
</dbReference>
<keyword evidence="6" id="KW-0325">Glycoprotein</keyword>
<dbReference type="SUPFAM" id="SSF47699">
    <property type="entry name" value="Bifunctional inhibitor/lipid-transfer protein/seed storage 2S albumin"/>
    <property type="match status" value="1"/>
</dbReference>
<evidence type="ECO:0000256" key="2">
    <source>
        <dbReference type="ARBA" id="ARBA00009748"/>
    </source>
</evidence>
<evidence type="ECO:0000256" key="6">
    <source>
        <dbReference type="ARBA" id="ARBA00023180"/>
    </source>
</evidence>
<dbReference type="EMBL" id="GDJX01024324">
    <property type="protein sequence ID" value="JAT43612.1"/>
    <property type="molecule type" value="Transcribed_RNA"/>
</dbReference>
<keyword evidence="5" id="KW-1015">Disulfide bond</keyword>
<evidence type="ECO:0000256" key="4">
    <source>
        <dbReference type="ARBA" id="ARBA00022729"/>
    </source>
</evidence>
<dbReference type="AlphaFoldDB" id="A0A1D1XMJ7"/>
<name>A0A1D1XMJ7_9ARAE</name>
<evidence type="ECO:0000256" key="1">
    <source>
        <dbReference type="ARBA" id="ARBA00004609"/>
    </source>
</evidence>
<sequence length="182" mass="18739">ALVGVAAKGVDSFESEEEECGQALVEMSTCLQYVEGGARTPTPDCCGGLKGVLEKTPKCLCILIKDRDDPRLGLKLDPARAVALPAACSAPANISHCPDLLKLDPNSKDAEFFKQLASKQGSNNATSTNENGVPSSSSSPAVGGKTKDSSAGSRSCYVGVGRWVGVLSASRVLALCLVILVG</sequence>
<dbReference type="InterPro" id="IPR016140">
    <property type="entry name" value="Bifunc_inhib/LTP/seed_store"/>
</dbReference>
<gene>
    <name evidence="10" type="primary">At1g27950_5</name>
    <name evidence="10" type="ORF">g.73631</name>
</gene>
<dbReference type="GO" id="GO:0005886">
    <property type="term" value="C:plasma membrane"/>
    <property type="evidence" value="ECO:0007669"/>
    <property type="project" value="UniProtKB-SubCell"/>
</dbReference>
<dbReference type="Gene3D" id="1.10.110.10">
    <property type="entry name" value="Plant lipid-transfer and hydrophobic proteins"/>
    <property type="match status" value="1"/>
</dbReference>
<evidence type="ECO:0000256" key="7">
    <source>
        <dbReference type="ARBA" id="ARBA00023288"/>
    </source>
</evidence>
<proteinExistence type="inferred from homology"/>
<dbReference type="GO" id="GO:0008289">
    <property type="term" value="F:lipid binding"/>
    <property type="evidence" value="ECO:0007669"/>
    <property type="project" value="InterPro"/>
</dbReference>
<dbReference type="PANTHER" id="PTHR33044">
    <property type="entry name" value="BIFUNCTIONAL INHIBITOR/LIPID-TRANSFER PROTEIN/SEED STORAGE 2S ALBUMIN SUPERFAMILY PROTEIN-RELATED"/>
    <property type="match status" value="1"/>
</dbReference>
<dbReference type="InterPro" id="IPR036312">
    <property type="entry name" value="Bifun_inhib/LTP/seed_sf"/>
</dbReference>
<accession>A0A1D1XMJ7</accession>
<dbReference type="SMART" id="SM00499">
    <property type="entry name" value="AAI"/>
    <property type="match status" value="1"/>
</dbReference>
<dbReference type="Pfam" id="PF14368">
    <property type="entry name" value="LTP_2"/>
    <property type="match status" value="1"/>
</dbReference>
<evidence type="ECO:0000256" key="5">
    <source>
        <dbReference type="ARBA" id="ARBA00023157"/>
    </source>
</evidence>
<keyword evidence="4" id="KW-0732">Signal</keyword>
<dbReference type="FunFam" id="1.10.110.10:FF:000001">
    <property type="entry name" value="Bifunctional inhibitor/lipid-transfer protein/seed storage 2S albumin superfamily protein"/>
    <property type="match status" value="1"/>
</dbReference>
<keyword evidence="3" id="KW-0472">Membrane</keyword>
<feature type="compositionally biased region" description="Polar residues" evidence="8">
    <location>
        <begin position="119"/>
        <end position="133"/>
    </location>
</feature>
<evidence type="ECO:0000259" key="9">
    <source>
        <dbReference type="SMART" id="SM00499"/>
    </source>
</evidence>
<dbReference type="GO" id="GO:0006869">
    <property type="term" value="P:lipid transport"/>
    <property type="evidence" value="ECO:0007669"/>
    <property type="project" value="InterPro"/>
</dbReference>
<protein>
    <submittedName>
        <fullName evidence="10">Putative GPI-anchored protein At1g27950</fullName>
    </submittedName>
</protein>
<feature type="non-terminal residue" evidence="10">
    <location>
        <position position="1"/>
    </location>
</feature>
<feature type="region of interest" description="Disordered" evidence="8">
    <location>
        <begin position="119"/>
        <end position="154"/>
    </location>
</feature>
<keyword evidence="7" id="KW-0449">Lipoprotein</keyword>
<feature type="domain" description="Bifunctional inhibitor/plant lipid transfer protein/seed storage helical" evidence="9">
    <location>
        <begin position="20"/>
        <end position="97"/>
    </location>
</feature>